<evidence type="ECO:0000259" key="10">
    <source>
        <dbReference type="Pfam" id="PF12323"/>
    </source>
</evidence>
<dbReference type="InterPro" id="IPR001959">
    <property type="entry name" value="Transposase"/>
</dbReference>
<organism evidence="11">
    <name type="scientific">virus sp. ctoYX9</name>
    <dbReference type="NCBI Taxonomy" id="2825822"/>
    <lineage>
        <taxon>Viruses</taxon>
    </lineage>
</organism>
<comment type="similarity">
    <text evidence="2">In the N-terminal section; belongs to the transposase 2 family.</text>
</comment>
<keyword evidence="4" id="KW-0479">Metal-binding</keyword>
<keyword evidence="5" id="KW-0862">Zinc</keyword>
<sequence length="396" mass="45585">MKYRAYKYRLYPNKQQEVLLAKHFGCCRFIYNYALDKKVKAYQKDKTNLSRFDIQASLPKMKKSEEYKWLSEVNSLSLQAALANLDSAFVKFFREKKGFPNFKSKKASKQSFSIPQNTRVKFDEGRVYIPKFRQGIKTRFHRKFEGLVKTSVITRTSTGKYYISILVEVNEVDATPKPISENKAVGIDLGIKTFAALSDGTEIQNHKYLKRSIKKVKRLQRSLSKKAKSSKNREKARLRLARAHERVCNQRNDFLHQVTHRLVANYDTICLETLSASNMVKNHRLAQALEDIAINRFNTLLEYKAKKHGVNILRIGRFEPSSKMCTCGYINHDLTLSMRRWKCPFCGVVHDRDLLAANNIKRFAFNKLNTAGTAEIQACGDMAGGYSGQPTKPRNL</sequence>
<name>A0A8S5RNN7_9VIRU</name>
<dbReference type="PANTHER" id="PTHR30405">
    <property type="entry name" value="TRANSPOSASE"/>
    <property type="match status" value="1"/>
</dbReference>
<keyword evidence="11" id="KW-0378">Hydrolase</keyword>
<reference evidence="11" key="1">
    <citation type="journal article" date="2021" name="Proc. Natl. Acad. Sci. U.S.A.">
        <title>A Catalog of Tens of Thousands of Viruses from Human Metagenomes Reveals Hidden Associations with Chronic Diseases.</title>
        <authorList>
            <person name="Tisza M.J."/>
            <person name="Buck C.B."/>
        </authorList>
    </citation>
    <scope>NUCLEOTIDE SEQUENCE</scope>
    <source>
        <strain evidence="11">CtoYX9</strain>
    </source>
</reference>
<dbReference type="GO" id="GO:0004519">
    <property type="term" value="F:endonuclease activity"/>
    <property type="evidence" value="ECO:0007669"/>
    <property type="project" value="UniProtKB-KW"/>
</dbReference>
<proteinExistence type="inferred from homology"/>
<evidence type="ECO:0000256" key="7">
    <source>
        <dbReference type="ARBA" id="ARBA00023172"/>
    </source>
</evidence>
<evidence type="ECO:0000256" key="6">
    <source>
        <dbReference type="ARBA" id="ARBA00023125"/>
    </source>
</evidence>
<dbReference type="Pfam" id="PF12323">
    <property type="entry name" value="HTH_OrfB_IS605"/>
    <property type="match status" value="1"/>
</dbReference>
<dbReference type="GO" id="GO:0032196">
    <property type="term" value="P:transposition"/>
    <property type="evidence" value="ECO:0007669"/>
    <property type="project" value="UniProtKB-KW"/>
</dbReference>
<keyword evidence="6" id="KW-0238">DNA-binding</keyword>
<dbReference type="GO" id="GO:0003677">
    <property type="term" value="F:DNA binding"/>
    <property type="evidence" value="ECO:0007669"/>
    <property type="project" value="UniProtKB-KW"/>
</dbReference>
<dbReference type="NCBIfam" id="NF040570">
    <property type="entry name" value="guided_TnpB"/>
    <property type="match status" value="1"/>
</dbReference>
<dbReference type="InterPro" id="IPR051399">
    <property type="entry name" value="RNA-guided_DNA_endo/Transpos"/>
</dbReference>
<dbReference type="Pfam" id="PF07282">
    <property type="entry name" value="Cas12f1-like_TNB"/>
    <property type="match status" value="1"/>
</dbReference>
<dbReference type="InterPro" id="IPR021027">
    <property type="entry name" value="Transposase_put_HTH"/>
</dbReference>
<feature type="domain" description="Transposase putative helix-turn-helix" evidence="10">
    <location>
        <begin position="1"/>
        <end position="46"/>
    </location>
</feature>
<dbReference type="NCBIfam" id="TIGR01766">
    <property type="entry name" value="IS200/IS605 family accessory protein TnpB-like domain"/>
    <property type="match status" value="1"/>
</dbReference>
<dbReference type="EMBL" id="BK059131">
    <property type="protein sequence ID" value="DAE32960.1"/>
    <property type="molecule type" value="Genomic_DNA"/>
</dbReference>
<keyword evidence="11" id="KW-0255">Endonuclease</keyword>
<dbReference type="Pfam" id="PF01385">
    <property type="entry name" value="OrfB_IS605"/>
    <property type="match status" value="1"/>
</dbReference>
<evidence type="ECO:0000313" key="11">
    <source>
        <dbReference type="EMBL" id="DAE32960.1"/>
    </source>
</evidence>
<feature type="domain" description="Probable transposase IS891/IS1136/IS1341" evidence="8">
    <location>
        <begin position="166"/>
        <end position="282"/>
    </location>
</feature>
<evidence type="ECO:0000256" key="4">
    <source>
        <dbReference type="ARBA" id="ARBA00022723"/>
    </source>
</evidence>
<evidence type="ECO:0000259" key="9">
    <source>
        <dbReference type="Pfam" id="PF07282"/>
    </source>
</evidence>
<keyword evidence="11" id="KW-0540">Nuclease</keyword>
<dbReference type="GO" id="GO:0046872">
    <property type="term" value="F:metal ion binding"/>
    <property type="evidence" value="ECO:0007669"/>
    <property type="project" value="UniProtKB-KW"/>
</dbReference>
<evidence type="ECO:0000256" key="2">
    <source>
        <dbReference type="ARBA" id="ARBA00011044"/>
    </source>
</evidence>
<comment type="similarity">
    <text evidence="1">In the C-terminal section; belongs to the transposase 35 family.</text>
</comment>
<dbReference type="PANTHER" id="PTHR30405:SF11">
    <property type="entry name" value="RNA-GUIDED DNA ENDONUCLEASE RV2885C-RELATED"/>
    <property type="match status" value="1"/>
</dbReference>
<evidence type="ECO:0000256" key="5">
    <source>
        <dbReference type="ARBA" id="ARBA00022833"/>
    </source>
</evidence>
<feature type="domain" description="Cas12f1-like TNB" evidence="9">
    <location>
        <begin position="296"/>
        <end position="360"/>
    </location>
</feature>
<keyword evidence="7" id="KW-0233">DNA recombination</keyword>
<dbReference type="GO" id="GO:0006310">
    <property type="term" value="P:DNA recombination"/>
    <property type="evidence" value="ECO:0007669"/>
    <property type="project" value="UniProtKB-KW"/>
</dbReference>
<dbReference type="InterPro" id="IPR010095">
    <property type="entry name" value="Cas12f1-like_TNB"/>
</dbReference>
<evidence type="ECO:0000259" key="8">
    <source>
        <dbReference type="Pfam" id="PF01385"/>
    </source>
</evidence>
<evidence type="ECO:0000256" key="1">
    <source>
        <dbReference type="ARBA" id="ARBA00008761"/>
    </source>
</evidence>
<accession>A0A8S5RNN7</accession>
<protein>
    <submittedName>
        <fullName evidence="11">Endonuclease</fullName>
    </submittedName>
</protein>
<evidence type="ECO:0000256" key="3">
    <source>
        <dbReference type="ARBA" id="ARBA00022578"/>
    </source>
</evidence>
<keyword evidence="3" id="KW-0815">Transposition</keyword>